<dbReference type="RefSeq" id="WP_091834125.1">
    <property type="nucleotide sequence ID" value="NZ_FPAA01000002.1"/>
</dbReference>
<proteinExistence type="predicted"/>
<dbReference type="Proteomes" id="UP000198660">
    <property type="component" value="Unassembled WGS sequence"/>
</dbReference>
<reference evidence="2" key="1">
    <citation type="submission" date="2016-10" db="EMBL/GenBank/DDBJ databases">
        <authorList>
            <person name="Varghese N."/>
            <person name="Submissions S."/>
        </authorList>
    </citation>
    <scope>NUCLEOTIDE SEQUENCE [LARGE SCALE GENOMIC DNA]</scope>
    <source>
        <strain evidence="2">DSM 45789</strain>
    </source>
</reference>
<dbReference type="AlphaFoldDB" id="A0A1I6PZ99"/>
<evidence type="ECO:0000313" key="2">
    <source>
        <dbReference type="Proteomes" id="UP000198660"/>
    </source>
</evidence>
<accession>A0A1I6PZ99</accession>
<keyword evidence="2" id="KW-1185">Reference proteome</keyword>
<organism evidence="1 2">
    <name type="scientific">Marininema halotolerans</name>
    <dbReference type="NCBI Taxonomy" id="1155944"/>
    <lineage>
        <taxon>Bacteria</taxon>
        <taxon>Bacillati</taxon>
        <taxon>Bacillota</taxon>
        <taxon>Bacilli</taxon>
        <taxon>Bacillales</taxon>
        <taxon>Thermoactinomycetaceae</taxon>
        <taxon>Marininema</taxon>
    </lineage>
</organism>
<gene>
    <name evidence="1" type="ORF">SAMN05444972_102235</name>
</gene>
<dbReference type="EMBL" id="FPAA01000002">
    <property type="protein sequence ID" value="SFS45492.1"/>
    <property type="molecule type" value="Genomic_DNA"/>
</dbReference>
<sequence>MFKEILDQEVFSVDITKRSAVCITSWQGEVKCMVDKDTLNKWKNAKEELLQQEYNHRTDTMVLAVSEEEAVEKALSK</sequence>
<name>A0A1I6PZ99_9BACL</name>
<evidence type="ECO:0000313" key="1">
    <source>
        <dbReference type="EMBL" id="SFS45492.1"/>
    </source>
</evidence>
<protein>
    <submittedName>
        <fullName evidence="1">Uncharacterized protein</fullName>
    </submittedName>
</protein>